<evidence type="ECO:0000256" key="1">
    <source>
        <dbReference type="SAM" id="Phobius"/>
    </source>
</evidence>
<name>A0A380JEN6_STRDO</name>
<proteinExistence type="predicted"/>
<protein>
    <recommendedName>
        <fullName evidence="4">Class IIb bacteriocin, lactobin A/cerein 7B family</fullName>
    </recommendedName>
</protein>
<reference evidence="2 3" key="1">
    <citation type="submission" date="2018-06" db="EMBL/GenBank/DDBJ databases">
        <authorList>
            <consortium name="Pathogen Informatics"/>
            <person name="Doyle S."/>
        </authorList>
    </citation>
    <scope>NUCLEOTIDE SEQUENCE [LARGE SCALE GENOMIC DNA]</scope>
    <source>
        <strain evidence="3">NCTC 11391</strain>
    </source>
</reference>
<accession>A0A380JEN6</accession>
<dbReference type="AlphaFoldDB" id="A0A380JEN6"/>
<evidence type="ECO:0008006" key="4">
    <source>
        <dbReference type="Google" id="ProtNLM"/>
    </source>
</evidence>
<gene>
    <name evidence="2" type="ORF">NCTC11391_01295</name>
</gene>
<keyword evidence="3" id="KW-1185">Reference proteome</keyword>
<dbReference type="InterPro" id="IPR023991">
    <property type="entry name" value="Bacteriocin_IIb_lactobn/cerein"/>
</dbReference>
<dbReference type="EMBL" id="UHFA01000002">
    <property type="protein sequence ID" value="SUN36250.1"/>
    <property type="molecule type" value="Genomic_DNA"/>
</dbReference>
<sequence>MKTQAIEKFYVVNDKQLETINGGVVGTIIAAGGAVMAGFQFAHWLGQMQAESDYNRTHR</sequence>
<dbReference type="NCBIfam" id="TIGR03949">
    <property type="entry name" value="bact_IIb_cerein"/>
    <property type="match status" value="1"/>
</dbReference>
<evidence type="ECO:0000313" key="3">
    <source>
        <dbReference type="Proteomes" id="UP000254082"/>
    </source>
</evidence>
<evidence type="ECO:0000313" key="2">
    <source>
        <dbReference type="EMBL" id="SUN36250.1"/>
    </source>
</evidence>
<keyword evidence="1" id="KW-0812">Transmembrane</keyword>
<dbReference type="Proteomes" id="UP000254082">
    <property type="component" value="Unassembled WGS sequence"/>
</dbReference>
<feature type="transmembrane region" description="Helical" evidence="1">
    <location>
        <begin position="20"/>
        <end position="39"/>
    </location>
</feature>
<organism evidence="2 3">
    <name type="scientific">Streptococcus downei MFe28</name>
    <dbReference type="NCBI Taxonomy" id="764290"/>
    <lineage>
        <taxon>Bacteria</taxon>
        <taxon>Bacillati</taxon>
        <taxon>Bacillota</taxon>
        <taxon>Bacilli</taxon>
        <taxon>Lactobacillales</taxon>
        <taxon>Streptococcaceae</taxon>
        <taxon>Streptococcus</taxon>
    </lineage>
</organism>
<keyword evidence="1" id="KW-1133">Transmembrane helix</keyword>
<dbReference type="RefSeq" id="WP_002998429.1">
    <property type="nucleotide sequence ID" value="NZ_UHFA01000002.1"/>
</dbReference>
<keyword evidence="1" id="KW-0472">Membrane</keyword>